<dbReference type="RefSeq" id="WP_002650298.1">
    <property type="nucleotide sequence ID" value="NZ_CH672376.1"/>
</dbReference>
<dbReference type="Proteomes" id="UP000004358">
    <property type="component" value="Unassembled WGS sequence"/>
</dbReference>
<feature type="chain" id="PRO_5002664027" description="Lipoprotein" evidence="2">
    <location>
        <begin position="21"/>
        <end position="229"/>
    </location>
</feature>
<dbReference type="EMBL" id="AANZ01000007">
    <property type="protein sequence ID" value="EAQ80741.1"/>
    <property type="molecule type" value="Genomic_DNA"/>
</dbReference>
<keyword evidence="2" id="KW-0732">Signal</keyword>
<evidence type="ECO:0008006" key="5">
    <source>
        <dbReference type="Google" id="ProtNLM"/>
    </source>
</evidence>
<accession>A3ZRH2</accession>
<proteinExistence type="predicted"/>
<dbReference type="OrthoDB" id="284138at2"/>
<dbReference type="AlphaFoldDB" id="A3ZRH2"/>
<feature type="compositionally biased region" description="Acidic residues" evidence="1">
    <location>
        <begin position="213"/>
        <end position="229"/>
    </location>
</feature>
<feature type="compositionally biased region" description="Low complexity" evidence="1">
    <location>
        <begin position="27"/>
        <end position="41"/>
    </location>
</feature>
<evidence type="ECO:0000313" key="4">
    <source>
        <dbReference type="Proteomes" id="UP000004358"/>
    </source>
</evidence>
<dbReference type="PROSITE" id="PS51257">
    <property type="entry name" value="PROKAR_LIPOPROTEIN"/>
    <property type="match status" value="1"/>
</dbReference>
<feature type="signal peptide" evidence="2">
    <location>
        <begin position="1"/>
        <end position="20"/>
    </location>
</feature>
<dbReference type="HOGENOM" id="CLU_1207915_0_0_0"/>
<dbReference type="STRING" id="314230.DSM3645_12011"/>
<evidence type="ECO:0000256" key="2">
    <source>
        <dbReference type="SAM" id="SignalP"/>
    </source>
</evidence>
<evidence type="ECO:0000313" key="3">
    <source>
        <dbReference type="EMBL" id="EAQ80741.1"/>
    </source>
</evidence>
<feature type="region of interest" description="Disordered" evidence="1">
    <location>
        <begin position="201"/>
        <end position="229"/>
    </location>
</feature>
<name>A3ZRH2_9BACT</name>
<gene>
    <name evidence="3" type="ORF">DSM3645_12011</name>
</gene>
<evidence type="ECO:0000256" key="1">
    <source>
        <dbReference type="SAM" id="MobiDB-lite"/>
    </source>
</evidence>
<comment type="caution">
    <text evidence="3">The sequence shown here is derived from an EMBL/GenBank/DDBJ whole genome shotgun (WGS) entry which is preliminary data.</text>
</comment>
<dbReference type="eggNOG" id="ENOG502ZE4T">
    <property type="taxonomic scope" value="Bacteria"/>
</dbReference>
<sequence>MFARISRLVLLTILLAGCSADQPTPPAAGSAANAPAASPKSTEPELPFHLAPVGVPVPPLDGGRVKTNLPEGWKLLPRRSEYLLGAYEAEPSGIPRILAHVSDSPLADTIDQASGKVLYKTLAGEIGELTFADPPPKVMEIGSTFWVQYVRPAKFQSETARQLVLETVRNGRRYKLELFVAKDDLPAKASAAYRVANDTQFLSEQAEKPAAETEPEEPPAEAPASDDDS</sequence>
<organism evidence="3 4">
    <name type="scientific">Blastopirellula marina DSM 3645</name>
    <dbReference type="NCBI Taxonomy" id="314230"/>
    <lineage>
        <taxon>Bacteria</taxon>
        <taxon>Pseudomonadati</taxon>
        <taxon>Planctomycetota</taxon>
        <taxon>Planctomycetia</taxon>
        <taxon>Pirellulales</taxon>
        <taxon>Pirellulaceae</taxon>
        <taxon>Blastopirellula</taxon>
    </lineage>
</organism>
<feature type="region of interest" description="Disordered" evidence="1">
    <location>
        <begin position="24"/>
        <end position="48"/>
    </location>
</feature>
<reference evidence="3 4" key="1">
    <citation type="submission" date="2006-02" db="EMBL/GenBank/DDBJ databases">
        <authorList>
            <person name="Amann R."/>
            <person name="Ferriera S."/>
            <person name="Johnson J."/>
            <person name="Kravitz S."/>
            <person name="Halpern A."/>
            <person name="Remington K."/>
            <person name="Beeson K."/>
            <person name="Tran B."/>
            <person name="Rogers Y.-H."/>
            <person name="Friedman R."/>
            <person name="Venter J.C."/>
        </authorList>
    </citation>
    <scope>NUCLEOTIDE SEQUENCE [LARGE SCALE GENOMIC DNA]</scope>
    <source>
        <strain evidence="3 4">DSM 3645</strain>
    </source>
</reference>
<protein>
    <recommendedName>
        <fullName evidence="5">Lipoprotein</fullName>
    </recommendedName>
</protein>